<sequence length="451" mass="48617">MQQLQERDDSVRKPGIWTVVLASSAGTVIEWYDFYLYGSLAIFFSTLFYPANEPTAAVLISVATFATGFVVRPLGALLFGSIGDRFGRKSTFLMTLILMGVATALVGILPTFETAGYFAPVALVVLRLIQGLAIGGEYGGAAVYVAEHAPENRRGFFTSFIQTTATVGFFLAIVVVLTCRLWLGEELFKQWGWRIPFLLSSVLIVLSLYLRLKLSESPVFEELRKGGKTAKSPIRESFATGHGVRYAAFALFGATAGLGCVWYTGQFYALYFLQSVLKLDFLKANLCLAAALVIGTPLIVFFGALSDRIGRRKLIVTGFILAAVFYVPIYQGIAAAVAAQNFVLVTALIVAQLVFVGLVYGPMAAFLVELFPAKLRYTSLSLPYHIGTGVFGGFVPLISLSLVAYTGNIYAGLAYPIAIAIMSAVVNLLCFPRALSVDTQPATAALPAEAN</sequence>
<feature type="transmembrane region" description="Helical" evidence="7">
    <location>
        <begin position="314"/>
        <end position="336"/>
    </location>
</feature>
<dbReference type="Pfam" id="PF07690">
    <property type="entry name" value="MFS_1"/>
    <property type="match status" value="1"/>
</dbReference>
<evidence type="ECO:0000313" key="10">
    <source>
        <dbReference type="Proteomes" id="UP000183050"/>
    </source>
</evidence>
<dbReference type="Proteomes" id="UP000183050">
    <property type="component" value="Plasmid unnamed1"/>
</dbReference>
<feature type="transmembrane region" description="Helical" evidence="7">
    <location>
        <begin position="342"/>
        <end position="370"/>
    </location>
</feature>
<dbReference type="RefSeq" id="WP_072641619.1">
    <property type="nucleotide sequence ID" value="NZ_CP018229.1"/>
</dbReference>
<protein>
    <submittedName>
        <fullName evidence="9">MFS transporter</fullName>
    </submittedName>
</protein>
<dbReference type="InterPro" id="IPR036259">
    <property type="entry name" value="MFS_trans_sf"/>
</dbReference>
<keyword evidence="9" id="KW-0614">Plasmid</keyword>
<evidence type="ECO:0000256" key="6">
    <source>
        <dbReference type="ARBA" id="ARBA00023136"/>
    </source>
</evidence>
<evidence type="ECO:0000256" key="4">
    <source>
        <dbReference type="ARBA" id="ARBA00022692"/>
    </source>
</evidence>
<evidence type="ECO:0000313" key="9">
    <source>
        <dbReference type="EMBL" id="API56018.1"/>
    </source>
</evidence>
<dbReference type="FunFam" id="1.20.1250.20:FF:000001">
    <property type="entry name" value="Dicarboxylate MFS transporter"/>
    <property type="match status" value="1"/>
</dbReference>
<feature type="transmembrane region" description="Helical" evidence="7">
    <location>
        <begin position="57"/>
        <end position="79"/>
    </location>
</feature>
<dbReference type="Gene3D" id="1.20.1250.20">
    <property type="entry name" value="MFS general substrate transporter like domains"/>
    <property type="match status" value="2"/>
</dbReference>
<dbReference type="EMBL" id="CP018229">
    <property type="protein sequence ID" value="API56018.1"/>
    <property type="molecule type" value="Genomic_DNA"/>
</dbReference>
<evidence type="ECO:0000256" key="7">
    <source>
        <dbReference type="SAM" id="Phobius"/>
    </source>
</evidence>
<keyword evidence="5 7" id="KW-1133">Transmembrane helix</keyword>
<gene>
    <name evidence="9" type="ORF">BMW22_31910</name>
</gene>
<feature type="transmembrane region" description="Helical" evidence="7">
    <location>
        <begin position="156"/>
        <end position="183"/>
    </location>
</feature>
<feature type="transmembrane region" description="Helical" evidence="7">
    <location>
        <begin position="382"/>
        <end position="403"/>
    </location>
</feature>
<dbReference type="InterPro" id="IPR011701">
    <property type="entry name" value="MFS"/>
</dbReference>
<dbReference type="InterPro" id="IPR005828">
    <property type="entry name" value="MFS_sugar_transport-like"/>
</dbReference>
<evidence type="ECO:0000256" key="2">
    <source>
        <dbReference type="ARBA" id="ARBA00022448"/>
    </source>
</evidence>
<dbReference type="AlphaFoldDB" id="A0A1L3ZK71"/>
<dbReference type="PANTHER" id="PTHR43045">
    <property type="entry name" value="SHIKIMATE TRANSPORTER"/>
    <property type="match status" value="1"/>
</dbReference>
<feature type="transmembrane region" description="Helical" evidence="7">
    <location>
        <begin position="409"/>
        <end position="431"/>
    </location>
</feature>
<dbReference type="GO" id="GO:0022857">
    <property type="term" value="F:transmembrane transporter activity"/>
    <property type="evidence" value="ECO:0007669"/>
    <property type="project" value="InterPro"/>
</dbReference>
<keyword evidence="4 7" id="KW-0812">Transmembrane</keyword>
<feature type="transmembrane region" description="Helical" evidence="7">
    <location>
        <begin position="195"/>
        <end position="212"/>
    </location>
</feature>
<organism evidence="9 10">
    <name type="scientific">Rhizobium leguminosarum</name>
    <dbReference type="NCBI Taxonomy" id="384"/>
    <lineage>
        <taxon>Bacteria</taxon>
        <taxon>Pseudomonadati</taxon>
        <taxon>Pseudomonadota</taxon>
        <taxon>Alphaproteobacteria</taxon>
        <taxon>Hyphomicrobiales</taxon>
        <taxon>Rhizobiaceae</taxon>
        <taxon>Rhizobium/Agrobacterium group</taxon>
        <taxon>Rhizobium</taxon>
    </lineage>
</organism>
<keyword evidence="2" id="KW-0813">Transport</keyword>
<dbReference type="PROSITE" id="PS50850">
    <property type="entry name" value="MFS"/>
    <property type="match status" value="1"/>
</dbReference>
<feature type="transmembrane region" description="Helical" evidence="7">
    <location>
        <begin position="91"/>
        <end position="109"/>
    </location>
</feature>
<dbReference type="PROSITE" id="PS00217">
    <property type="entry name" value="SUGAR_TRANSPORT_2"/>
    <property type="match status" value="1"/>
</dbReference>
<name>A0A1L3ZK71_RHILE</name>
<feature type="transmembrane region" description="Helical" evidence="7">
    <location>
        <begin position="281"/>
        <end position="302"/>
    </location>
</feature>
<dbReference type="Pfam" id="PF00083">
    <property type="entry name" value="Sugar_tr"/>
    <property type="match status" value="1"/>
</dbReference>
<keyword evidence="6 7" id="KW-0472">Membrane</keyword>
<dbReference type="CDD" id="cd17369">
    <property type="entry name" value="MFS_ShiA_like"/>
    <property type="match status" value="1"/>
</dbReference>
<dbReference type="PANTHER" id="PTHR43045:SF7">
    <property type="entry name" value="MAJOR FACILITATOR SUPERFAMILY TRANSPORTER"/>
    <property type="match status" value="1"/>
</dbReference>
<geneLocation type="plasmid" evidence="9">
    <name>unnamed1</name>
</geneLocation>
<dbReference type="InterPro" id="IPR020846">
    <property type="entry name" value="MFS_dom"/>
</dbReference>
<feature type="transmembrane region" description="Helical" evidence="7">
    <location>
        <begin position="115"/>
        <end position="135"/>
    </location>
</feature>
<feature type="domain" description="Major facilitator superfamily (MFS) profile" evidence="8">
    <location>
        <begin position="19"/>
        <end position="435"/>
    </location>
</feature>
<accession>A0A1L3ZK71</accession>
<evidence type="ECO:0000259" key="8">
    <source>
        <dbReference type="PROSITE" id="PS50850"/>
    </source>
</evidence>
<dbReference type="GO" id="GO:0005886">
    <property type="term" value="C:plasma membrane"/>
    <property type="evidence" value="ECO:0007669"/>
    <property type="project" value="UniProtKB-SubCell"/>
</dbReference>
<evidence type="ECO:0000256" key="5">
    <source>
        <dbReference type="ARBA" id="ARBA00022989"/>
    </source>
</evidence>
<comment type="subcellular location">
    <subcellularLocation>
        <location evidence="1">Cell membrane</location>
        <topology evidence="1">Multi-pass membrane protein</topology>
    </subcellularLocation>
</comment>
<proteinExistence type="predicted"/>
<feature type="transmembrane region" description="Helical" evidence="7">
    <location>
        <begin position="246"/>
        <end position="269"/>
    </location>
</feature>
<evidence type="ECO:0000256" key="1">
    <source>
        <dbReference type="ARBA" id="ARBA00004651"/>
    </source>
</evidence>
<keyword evidence="3" id="KW-1003">Cell membrane</keyword>
<evidence type="ECO:0000256" key="3">
    <source>
        <dbReference type="ARBA" id="ARBA00022475"/>
    </source>
</evidence>
<reference evidence="9 10" key="1">
    <citation type="submission" date="2016-11" db="EMBL/GenBank/DDBJ databases">
        <title>Rhizobium leguminosarum bv. viciae strain Vaf12 isolated from Vavilovia formosa root nodules from Russia, Dagestan.</title>
        <authorList>
            <person name="Kimeklis A."/>
        </authorList>
    </citation>
    <scope>NUCLEOTIDE SEQUENCE [LARGE SCALE GENOMIC DNA]</scope>
    <source>
        <strain evidence="9 10">Vaf-108</strain>
        <plasmid evidence="10">Plasmid unnamed1</plasmid>
    </source>
</reference>
<dbReference type="SUPFAM" id="SSF103473">
    <property type="entry name" value="MFS general substrate transporter"/>
    <property type="match status" value="1"/>
</dbReference>
<dbReference type="InterPro" id="IPR005829">
    <property type="entry name" value="Sugar_transporter_CS"/>
</dbReference>